<proteinExistence type="predicted"/>
<protein>
    <submittedName>
        <fullName evidence="3">Peptidase M16 inactive domain protein</fullName>
    </submittedName>
</protein>
<dbReference type="Pfam" id="PF00675">
    <property type="entry name" value="Peptidase_M16"/>
    <property type="match status" value="1"/>
</dbReference>
<feature type="domain" description="Peptidase M16 C-terminal" evidence="2">
    <location>
        <begin position="197"/>
        <end position="370"/>
    </location>
</feature>
<dbReference type="PANTHER" id="PTHR11851:SF224">
    <property type="entry name" value="PROCESSING PROTEASE"/>
    <property type="match status" value="1"/>
</dbReference>
<evidence type="ECO:0000259" key="1">
    <source>
        <dbReference type="Pfam" id="PF00675"/>
    </source>
</evidence>
<evidence type="ECO:0000313" key="4">
    <source>
        <dbReference type="Proteomes" id="UP000053235"/>
    </source>
</evidence>
<keyword evidence="4" id="KW-1185">Reference proteome</keyword>
<dbReference type="PANTHER" id="PTHR11851">
    <property type="entry name" value="METALLOPROTEASE"/>
    <property type="match status" value="1"/>
</dbReference>
<evidence type="ECO:0000259" key="2">
    <source>
        <dbReference type="Pfam" id="PF05193"/>
    </source>
</evidence>
<dbReference type="InterPro" id="IPR050361">
    <property type="entry name" value="MPP/UQCRC_Complex"/>
</dbReference>
<feature type="domain" description="Peptidase M16 N-terminal" evidence="1">
    <location>
        <begin position="48"/>
        <end position="190"/>
    </location>
</feature>
<dbReference type="STRING" id="388408.LAX5112_02314"/>
<dbReference type="InterPro" id="IPR011249">
    <property type="entry name" value="Metalloenz_LuxS/M16"/>
</dbReference>
<accession>A0A0M7A8N5</accession>
<sequence>MRLQNAFPAAPALFAFVFAVVALAVRPSFAVEVERVISPKGIEAWLVEDHTVPIIALNFSFEGGSAQDPADKAGLTRLLAATMDEGAGDLTSEDYQARLEELAVSVNFSTGKDRFFGSMRTLTQTLPEATEMLALALNAPRFDVEPVERMKTQLITRAKRNETNQDAIAGLALSKAVFGDHPYAQPTLGTPETLEGLQPDDLKAHKSKLIATDGLKIGVVGAIDAETLKSVLDTVFADLPGKADLKPIEELTPRTGDIVEAFLDVPQTTILLSLPGLKRDDPDYQAAFVMNHILGGGTFTSWMYQEVREKRGLSYGTGTSLSPYKHTGVLIGSASTKAERSNETVDVMLAQLKRMAEEGPTEPELESAKRFLTGSYALRFDSSGKIARQLVALQNAGLGIDYFDRRNSEIEAVTLDDVNRVAQRLLAGVDPTIIQVGPNSPPATD</sequence>
<dbReference type="Pfam" id="PF05193">
    <property type="entry name" value="Peptidase_M16_C"/>
    <property type="match status" value="1"/>
</dbReference>
<dbReference type="Proteomes" id="UP000053235">
    <property type="component" value="Unassembled WGS sequence"/>
</dbReference>
<dbReference type="EMBL" id="CXWD01000008">
    <property type="protein sequence ID" value="CTQ69994.1"/>
    <property type="molecule type" value="Genomic_DNA"/>
</dbReference>
<organism evidence="3 4">
    <name type="scientific">Roseibium alexandrii</name>
    <dbReference type="NCBI Taxonomy" id="388408"/>
    <lineage>
        <taxon>Bacteria</taxon>
        <taxon>Pseudomonadati</taxon>
        <taxon>Pseudomonadota</taxon>
        <taxon>Alphaproteobacteria</taxon>
        <taxon>Hyphomicrobiales</taxon>
        <taxon>Stappiaceae</taxon>
        <taxon>Roseibium</taxon>
    </lineage>
</organism>
<name>A0A0M7A8N5_9HYPH</name>
<dbReference type="Gene3D" id="3.30.830.10">
    <property type="entry name" value="Metalloenzyme, LuxS/M16 peptidase-like"/>
    <property type="match status" value="2"/>
</dbReference>
<dbReference type="SUPFAM" id="SSF63411">
    <property type="entry name" value="LuxS/MPP-like metallohydrolase"/>
    <property type="match status" value="2"/>
</dbReference>
<reference evidence="4" key="1">
    <citation type="submission" date="2015-07" db="EMBL/GenBank/DDBJ databases">
        <authorList>
            <person name="Rodrigo-Torres Lidia"/>
            <person name="Arahal R.David."/>
        </authorList>
    </citation>
    <scope>NUCLEOTIDE SEQUENCE [LARGE SCALE GENOMIC DNA]</scope>
    <source>
        <strain evidence="4">CECT 5112</strain>
    </source>
</reference>
<dbReference type="InterPro" id="IPR007863">
    <property type="entry name" value="Peptidase_M16_C"/>
</dbReference>
<dbReference type="RefSeq" id="WP_055671945.1">
    <property type="nucleotide sequence ID" value="NZ_CXWD01000008.1"/>
</dbReference>
<dbReference type="InterPro" id="IPR011765">
    <property type="entry name" value="Pept_M16_N"/>
</dbReference>
<gene>
    <name evidence="3" type="ORF">LAX5112_02314</name>
</gene>
<dbReference type="OrthoDB" id="9811314at2"/>
<dbReference type="AlphaFoldDB" id="A0A0M7A8N5"/>
<dbReference type="GO" id="GO:0046872">
    <property type="term" value="F:metal ion binding"/>
    <property type="evidence" value="ECO:0007669"/>
    <property type="project" value="InterPro"/>
</dbReference>
<evidence type="ECO:0000313" key="3">
    <source>
        <dbReference type="EMBL" id="CTQ69994.1"/>
    </source>
</evidence>